<dbReference type="EMBL" id="CP020330">
    <property type="protein sequence ID" value="AQZ53243.1"/>
    <property type="molecule type" value="Genomic_DNA"/>
</dbReference>
<protein>
    <submittedName>
        <fullName evidence="2">Uncharacterized protein</fullName>
    </submittedName>
</protein>
<keyword evidence="1" id="KW-1133">Transmembrane helix</keyword>
<dbReference type="OrthoDB" id="7917006at2"/>
<dbReference type="KEGG" id="mmed:Mame_03942"/>
<proteinExistence type="predicted"/>
<evidence type="ECO:0000313" key="2">
    <source>
        <dbReference type="EMBL" id="AQZ53243.1"/>
    </source>
</evidence>
<feature type="transmembrane region" description="Helical" evidence="1">
    <location>
        <begin position="9"/>
        <end position="31"/>
    </location>
</feature>
<evidence type="ECO:0000313" key="3">
    <source>
        <dbReference type="Proteomes" id="UP000191135"/>
    </source>
</evidence>
<dbReference type="Proteomes" id="UP000191135">
    <property type="component" value="Chromosome"/>
</dbReference>
<dbReference type="AlphaFoldDB" id="A0A1U9Z699"/>
<keyword evidence="1" id="KW-0472">Membrane</keyword>
<accession>A0A1U9Z699</accession>
<organism evidence="2 3">
    <name type="scientific">Martelella mediterranea DSM 17316</name>
    <dbReference type="NCBI Taxonomy" id="1122214"/>
    <lineage>
        <taxon>Bacteria</taxon>
        <taxon>Pseudomonadati</taxon>
        <taxon>Pseudomonadota</taxon>
        <taxon>Alphaproteobacteria</taxon>
        <taxon>Hyphomicrobiales</taxon>
        <taxon>Aurantimonadaceae</taxon>
        <taxon>Martelella</taxon>
    </lineage>
</organism>
<sequence length="68" mass="7515">MENLPLRVLAYAVIVLCCAMVVGIILTVPVLYEARIFLLPAMLLIAWVSGPLLTHYLAPQEAPGLRKR</sequence>
<name>A0A1U9Z699_9HYPH</name>
<keyword evidence="1" id="KW-0812">Transmembrane</keyword>
<reference evidence="2 3" key="1">
    <citation type="submission" date="2017-03" db="EMBL/GenBank/DDBJ databases">
        <title>Foreign affairs: Plasmid Transfer between Roseobacters and Rhizobia.</title>
        <authorList>
            <person name="Bartling P."/>
            <person name="Bunk B."/>
            <person name="Overmann J."/>
            <person name="Brinkmann H."/>
            <person name="Petersen J."/>
        </authorList>
    </citation>
    <scope>NUCLEOTIDE SEQUENCE [LARGE SCALE GENOMIC DNA]</scope>
    <source>
        <strain evidence="2 3">MACL11</strain>
    </source>
</reference>
<gene>
    <name evidence="2" type="ORF">Mame_03942</name>
</gene>
<keyword evidence="3" id="KW-1185">Reference proteome</keyword>
<evidence type="ECO:0000256" key="1">
    <source>
        <dbReference type="SAM" id="Phobius"/>
    </source>
</evidence>
<dbReference type="STRING" id="1122214.Mame_03942"/>
<feature type="transmembrane region" description="Helical" evidence="1">
    <location>
        <begin position="37"/>
        <end position="58"/>
    </location>
</feature>
<dbReference type="RefSeq" id="WP_018065575.1">
    <property type="nucleotide sequence ID" value="NZ_AQWH01000014.1"/>
</dbReference>